<proteinExistence type="predicted"/>
<evidence type="ECO:0000313" key="1">
    <source>
        <dbReference type="EMBL" id="CAD7254226.1"/>
    </source>
</evidence>
<dbReference type="AlphaFoldDB" id="A0A7R9AHW7"/>
<keyword evidence="2" id="KW-1185">Reference proteome</keyword>
<dbReference type="InterPro" id="IPR010281">
    <property type="entry name" value="DUF885"/>
</dbReference>
<organism evidence="1">
    <name type="scientific">Darwinula stevensoni</name>
    <dbReference type="NCBI Taxonomy" id="69355"/>
    <lineage>
        <taxon>Eukaryota</taxon>
        <taxon>Metazoa</taxon>
        <taxon>Ecdysozoa</taxon>
        <taxon>Arthropoda</taxon>
        <taxon>Crustacea</taxon>
        <taxon>Oligostraca</taxon>
        <taxon>Ostracoda</taxon>
        <taxon>Podocopa</taxon>
        <taxon>Podocopida</taxon>
        <taxon>Darwinulocopina</taxon>
        <taxon>Darwinuloidea</taxon>
        <taxon>Darwinulidae</taxon>
        <taxon>Darwinula</taxon>
    </lineage>
</organism>
<dbReference type="EMBL" id="LR907928">
    <property type="protein sequence ID" value="CAD7254226.1"/>
    <property type="molecule type" value="Genomic_DNA"/>
</dbReference>
<dbReference type="Proteomes" id="UP000677054">
    <property type="component" value="Unassembled WGS sequence"/>
</dbReference>
<name>A0A7R9AHW7_9CRUS</name>
<gene>
    <name evidence="1" type="ORF">DSTB1V02_LOCUS13972</name>
</gene>
<dbReference type="Pfam" id="PF05960">
    <property type="entry name" value="DUF885"/>
    <property type="match status" value="1"/>
</dbReference>
<sequence>QIISSLGRKEEIREFLENIRTDPQFAFDSPDELLDGYRKILEKDIEPKLPSIVLHVPKLKIQIKPSLEDEGTAAFYIAGSHDGSRPGICYINVTDYKSQPKFEMVALALHEGNPGHHLQSTHLLEMEGLPAFRRYLEDRQYGIMPSRFTFYTAYIEGWGLYSERLGDDLHLYDDPYMKFGMLSMDALRASRLVVDTGLHAFGWAPEKAVNFMLAHTAASKRTCE</sequence>
<feature type="non-terminal residue" evidence="1">
    <location>
        <position position="224"/>
    </location>
</feature>
<dbReference type="EMBL" id="CAJPEV010008410">
    <property type="protein sequence ID" value="CAG0905259.1"/>
    <property type="molecule type" value="Genomic_DNA"/>
</dbReference>
<accession>A0A7R9AHW7</accession>
<feature type="non-terminal residue" evidence="1">
    <location>
        <position position="1"/>
    </location>
</feature>
<evidence type="ECO:0008006" key="3">
    <source>
        <dbReference type="Google" id="ProtNLM"/>
    </source>
</evidence>
<evidence type="ECO:0000313" key="2">
    <source>
        <dbReference type="Proteomes" id="UP000677054"/>
    </source>
</evidence>
<protein>
    <recommendedName>
        <fullName evidence="3">DUF885 domain-containing protein</fullName>
    </recommendedName>
</protein>
<reference evidence="1" key="1">
    <citation type="submission" date="2020-11" db="EMBL/GenBank/DDBJ databases">
        <authorList>
            <person name="Tran Van P."/>
        </authorList>
    </citation>
    <scope>NUCLEOTIDE SEQUENCE</scope>
</reference>
<dbReference type="OrthoDB" id="5959877at2759"/>
<dbReference type="PANTHER" id="PTHR33361">
    <property type="entry name" value="GLR0591 PROTEIN"/>
    <property type="match status" value="1"/>
</dbReference>
<dbReference type="PANTHER" id="PTHR33361:SF2">
    <property type="entry name" value="DUF885 DOMAIN-CONTAINING PROTEIN"/>
    <property type="match status" value="1"/>
</dbReference>